<organism evidence="4 5">
    <name type="scientific">Natrinema saccharevitans</name>
    <dbReference type="NCBI Taxonomy" id="301967"/>
    <lineage>
        <taxon>Archaea</taxon>
        <taxon>Methanobacteriati</taxon>
        <taxon>Methanobacteriota</taxon>
        <taxon>Stenosarchaea group</taxon>
        <taxon>Halobacteria</taxon>
        <taxon>Halobacteriales</taxon>
        <taxon>Natrialbaceae</taxon>
        <taxon>Natrinema</taxon>
    </lineage>
</organism>
<evidence type="ECO:0000256" key="2">
    <source>
        <dbReference type="PROSITE-ProRule" id="PRU00169"/>
    </source>
</evidence>
<dbReference type="InterPro" id="IPR001789">
    <property type="entry name" value="Sig_transdc_resp-reg_receiver"/>
</dbReference>
<name>A0A1S8ARA8_9EURY</name>
<keyword evidence="1 2" id="KW-0597">Phosphoprotein</keyword>
<dbReference type="OrthoDB" id="86314at2157"/>
<keyword evidence="5" id="KW-1185">Reference proteome</keyword>
<comment type="caution">
    <text evidence="4">The sequence shown here is derived from an EMBL/GenBank/DDBJ whole genome shotgun (WGS) entry which is preliminary data.</text>
</comment>
<dbReference type="EMBL" id="LWLN01000002">
    <property type="protein sequence ID" value="OLZ39275.1"/>
    <property type="molecule type" value="Genomic_DNA"/>
</dbReference>
<dbReference type="PANTHER" id="PTHR44591">
    <property type="entry name" value="STRESS RESPONSE REGULATOR PROTEIN 1"/>
    <property type="match status" value="1"/>
</dbReference>
<protein>
    <submittedName>
        <fullName evidence="4">Histidine kinase</fullName>
    </submittedName>
</protein>
<dbReference type="PANTHER" id="PTHR44591:SF3">
    <property type="entry name" value="RESPONSE REGULATORY DOMAIN-CONTAINING PROTEIN"/>
    <property type="match status" value="1"/>
</dbReference>
<dbReference type="GO" id="GO:0016301">
    <property type="term" value="F:kinase activity"/>
    <property type="evidence" value="ECO:0007669"/>
    <property type="project" value="UniProtKB-KW"/>
</dbReference>
<dbReference type="InterPro" id="IPR013971">
    <property type="entry name" value="HalX_domain"/>
</dbReference>
<dbReference type="PROSITE" id="PS50110">
    <property type="entry name" value="RESPONSE_REGULATORY"/>
    <property type="match status" value="1"/>
</dbReference>
<feature type="domain" description="Response regulatory" evidence="3">
    <location>
        <begin position="11"/>
        <end position="122"/>
    </location>
</feature>
<dbReference type="InterPro" id="IPR050595">
    <property type="entry name" value="Bact_response_regulator"/>
</dbReference>
<proteinExistence type="predicted"/>
<dbReference type="Gene3D" id="3.40.50.2300">
    <property type="match status" value="1"/>
</dbReference>
<evidence type="ECO:0000313" key="5">
    <source>
        <dbReference type="Proteomes" id="UP000189370"/>
    </source>
</evidence>
<dbReference type="SUPFAM" id="SSF52172">
    <property type="entry name" value="CheY-like"/>
    <property type="match status" value="1"/>
</dbReference>
<dbReference type="Pfam" id="PF08663">
    <property type="entry name" value="HalX"/>
    <property type="match status" value="1"/>
</dbReference>
<evidence type="ECO:0000259" key="3">
    <source>
        <dbReference type="PROSITE" id="PS50110"/>
    </source>
</evidence>
<gene>
    <name evidence="4" type="ORF">A6E15_17915</name>
</gene>
<evidence type="ECO:0000313" key="4">
    <source>
        <dbReference type="EMBL" id="OLZ39275.1"/>
    </source>
</evidence>
<keyword evidence="4" id="KW-0418">Kinase</keyword>
<sequence length="194" mass="21799">MGNEMRVAEPRVLMVDDEKKVADAYALRLEDVADVTVVYGGEEALAAVDDHPVPDVVLLDRHMPGLSGDEVLDRLRDRDLRTRVVMVTAIDPGLDIVDMPFDDYLSKPVEREDLRAVIDQQCQVLAYELLGEYFRLESTRAVIDAELTADEIESDERLDEIEARRAAIEERVLGLLPDAEALLAEFSGIDRGRY</sequence>
<reference evidence="5" key="1">
    <citation type="submission" date="2016-04" db="EMBL/GenBank/DDBJ databases">
        <authorList>
            <person name="Chen S.-C."/>
            <person name="Lai M.-C."/>
        </authorList>
    </citation>
    <scope>NUCLEOTIDE SEQUENCE [LARGE SCALE GENOMIC DNA]</scope>
    <source>
        <strain evidence="5">AB14</strain>
    </source>
</reference>
<dbReference type="STRING" id="301967.A6E15_17915"/>
<evidence type="ECO:0000256" key="1">
    <source>
        <dbReference type="ARBA" id="ARBA00022553"/>
    </source>
</evidence>
<dbReference type="Proteomes" id="UP000189370">
    <property type="component" value="Unassembled WGS sequence"/>
</dbReference>
<dbReference type="GO" id="GO:0000160">
    <property type="term" value="P:phosphorelay signal transduction system"/>
    <property type="evidence" value="ECO:0007669"/>
    <property type="project" value="InterPro"/>
</dbReference>
<dbReference type="Pfam" id="PF00072">
    <property type="entry name" value="Response_reg"/>
    <property type="match status" value="1"/>
</dbReference>
<dbReference type="RefSeq" id="WP_076148589.1">
    <property type="nucleotide sequence ID" value="NZ_LWLN01000002.1"/>
</dbReference>
<keyword evidence="4" id="KW-0808">Transferase</keyword>
<dbReference type="SMART" id="SM00448">
    <property type="entry name" value="REC"/>
    <property type="match status" value="1"/>
</dbReference>
<dbReference type="AlphaFoldDB" id="A0A1S8ARA8"/>
<accession>A0A1S8ARA8</accession>
<dbReference type="InterPro" id="IPR011006">
    <property type="entry name" value="CheY-like_superfamily"/>
</dbReference>
<feature type="modified residue" description="4-aspartylphosphate" evidence="2">
    <location>
        <position position="60"/>
    </location>
</feature>